<proteinExistence type="predicted"/>
<dbReference type="AlphaFoldDB" id="A0AA96WDV3"/>
<gene>
    <name evidence="1" type="ORF">HJG54_10885</name>
</gene>
<accession>A0AA96WDV3</accession>
<name>A0AA96WDV3_9CYAN</name>
<sequence>MAELCPSQSCKKFYQFKEQGVIDFMVSSNPNDNRQNAPSILAQFSAQILSSPVIASVATGLIALLAPNAEAIAVSIGQGIPFDKARAAIEQEKMWQENFDCARTQQIKDVQTADNIKLSVTICPSGDMLVQVSETSKQANAKWISFESLHQNNELNTSEPNLLFNLFSSPAVAASANIPSKIFREKDNSQILAQATVICQESLGGGLIRRVVKYADGSCVIEEINTFTGEVSRSSGSCQSC</sequence>
<dbReference type="RefSeq" id="WP_316434924.1">
    <property type="nucleotide sequence ID" value="NZ_CP053586.1"/>
</dbReference>
<protein>
    <submittedName>
        <fullName evidence="1">Uncharacterized protein</fullName>
    </submittedName>
</protein>
<dbReference type="EMBL" id="CP053586">
    <property type="protein sequence ID" value="WNZ23308.1"/>
    <property type="molecule type" value="Genomic_DNA"/>
</dbReference>
<reference evidence="1" key="1">
    <citation type="submission" date="2020-05" db="EMBL/GenBank/DDBJ databases">
        <authorList>
            <person name="Zhu T."/>
            <person name="Keshari N."/>
            <person name="Lu X."/>
        </authorList>
    </citation>
    <scope>NUCLEOTIDE SEQUENCE</scope>
    <source>
        <strain evidence="1">NK1-12</strain>
    </source>
</reference>
<organism evidence="1">
    <name type="scientific">Leptolyngbya sp. NK1-12</name>
    <dbReference type="NCBI Taxonomy" id="2547451"/>
    <lineage>
        <taxon>Bacteria</taxon>
        <taxon>Bacillati</taxon>
        <taxon>Cyanobacteriota</taxon>
        <taxon>Cyanophyceae</taxon>
        <taxon>Leptolyngbyales</taxon>
        <taxon>Leptolyngbyaceae</taxon>
        <taxon>Leptolyngbya group</taxon>
        <taxon>Leptolyngbya</taxon>
    </lineage>
</organism>
<evidence type="ECO:0000313" key="1">
    <source>
        <dbReference type="EMBL" id="WNZ23308.1"/>
    </source>
</evidence>